<dbReference type="Pfam" id="PF00486">
    <property type="entry name" value="Trans_reg_C"/>
    <property type="match status" value="1"/>
</dbReference>
<dbReference type="EMBL" id="JBHUMB010000005">
    <property type="protein sequence ID" value="MFD2741904.1"/>
    <property type="molecule type" value="Genomic_DNA"/>
</dbReference>
<sequence length="224" mass="25818">MQILLVEDDTRISSFLIKGLEEVGYSVTLSKNAEDVLDHYIEMSWDLIIVDVMLPKMDGIQLVQSLRYKKNLVPILMLSALQTVSDKVSALDSGADDYMTKPFHFAELRSRIHALTRRHGRQPTPRSNIVEVADLQIDLNQYQVSRDGTAIELSPREFKLFKYLVDHKNMALSRLQILNAVWNIHFDNQTNVVDVYISYLRNKLETADTKYIYTVKGIGYMFKS</sequence>
<dbReference type="Gene3D" id="6.10.250.690">
    <property type="match status" value="1"/>
</dbReference>
<evidence type="ECO:0000259" key="8">
    <source>
        <dbReference type="PROSITE" id="PS50110"/>
    </source>
</evidence>
<evidence type="ECO:0000256" key="2">
    <source>
        <dbReference type="ARBA" id="ARBA00023012"/>
    </source>
</evidence>
<keyword evidence="1 6" id="KW-0597">Phosphoprotein</keyword>
<evidence type="ECO:0000313" key="10">
    <source>
        <dbReference type="EMBL" id="MFD2741904.1"/>
    </source>
</evidence>
<keyword evidence="4 7" id="KW-0238">DNA-binding</keyword>
<comment type="caution">
    <text evidence="10">The sequence shown here is derived from an EMBL/GenBank/DDBJ whole genome shotgun (WGS) entry which is preliminary data.</text>
</comment>
<organism evidence="10 11">
    <name type="scientific">Sphingobacterium populi</name>
    <dbReference type="NCBI Taxonomy" id="1812824"/>
    <lineage>
        <taxon>Bacteria</taxon>
        <taxon>Pseudomonadati</taxon>
        <taxon>Bacteroidota</taxon>
        <taxon>Sphingobacteriia</taxon>
        <taxon>Sphingobacteriales</taxon>
        <taxon>Sphingobacteriaceae</taxon>
        <taxon>Sphingobacterium</taxon>
    </lineage>
</organism>
<reference evidence="11" key="1">
    <citation type="journal article" date="2019" name="Int. J. Syst. Evol. Microbiol.">
        <title>The Global Catalogue of Microorganisms (GCM) 10K type strain sequencing project: providing services to taxonomists for standard genome sequencing and annotation.</title>
        <authorList>
            <consortium name="The Broad Institute Genomics Platform"/>
            <consortium name="The Broad Institute Genome Sequencing Center for Infectious Disease"/>
            <person name="Wu L."/>
            <person name="Ma J."/>
        </authorList>
    </citation>
    <scope>NUCLEOTIDE SEQUENCE [LARGE SCALE GENOMIC DNA]</scope>
    <source>
        <strain evidence="11">KCTC 42247</strain>
    </source>
</reference>
<feature type="domain" description="Response regulatory" evidence="8">
    <location>
        <begin position="2"/>
        <end position="116"/>
    </location>
</feature>
<proteinExistence type="predicted"/>
<dbReference type="SMART" id="SM00862">
    <property type="entry name" value="Trans_reg_C"/>
    <property type="match status" value="1"/>
</dbReference>
<evidence type="ECO:0000256" key="4">
    <source>
        <dbReference type="ARBA" id="ARBA00023125"/>
    </source>
</evidence>
<dbReference type="SUPFAM" id="SSF46894">
    <property type="entry name" value="C-terminal effector domain of the bipartite response regulators"/>
    <property type="match status" value="1"/>
</dbReference>
<evidence type="ECO:0000256" key="6">
    <source>
        <dbReference type="PROSITE-ProRule" id="PRU00169"/>
    </source>
</evidence>
<dbReference type="Gene3D" id="1.10.10.10">
    <property type="entry name" value="Winged helix-like DNA-binding domain superfamily/Winged helix DNA-binding domain"/>
    <property type="match status" value="1"/>
</dbReference>
<dbReference type="PROSITE" id="PS50110">
    <property type="entry name" value="RESPONSE_REGULATORY"/>
    <property type="match status" value="1"/>
</dbReference>
<name>A0ABW5U7L9_9SPHI</name>
<keyword evidence="2" id="KW-0902">Two-component regulatory system</keyword>
<dbReference type="Gene3D" id="3.40.50.2300">
    <property type="match status" value="1"/>
</dbReference>
<dbReference type="InterPro" id="IPR001867">
    <property type="entry name" value="OmpR/PhoB-type_DNA-bd"/>
</dbReference>
<dbReference type="PROSITE" id="PS51755">
    <property type="entry name" value="OMPR_PHOB"/>
    <property type="match status" value="1"/>
</dbReference>
<dbReference type="Proteomes" id="UP001597418">
    <property type="component" value="Unassembled WGS sequence"/>
</dbReference>
<evidence type="ECO:0000259" key="9">
    <source>
        <dbReference type="PROSITE" id="PS51755"/>
    </source>
</evidence>
<keyword evidence="3" id="KW-0805">Transcription regulation</keyword>
<dbReference type="Pfam" id="PF00072">
    <property type="entry name" value="Response_reg"/>
    <property type="match status" value="1"/>
</dbReference>
<feature type="domain" description="OmpR/PhoB-type" evidence="9">
    <location>
        <begin position="127"/>
        <end position="224"/>
    </location>
</feature>
<feature type="DNA-binding region" description="OmpR/PhoB-type" evidence="7">
    <location>
        <begin position="127"/>
        <end position="224"/>
    </location>
</feature>
<dbReference type="InterPro" id="IPR001789">
    <property type="entry name" value="Sig_transdc_resp-reg_receiver"/>
</dbReference>
<keyword evidence="5" id="KW-0804">Transcription</keyword>
<dbReference type="InterPro" id="IPR039420">
    <property type="entry name" value="WalR-like"/>
</dbReference>
<evidence type="ECO:0000256" key="1">
    <source>
        <dbReference type="ARBA" id="ARBA00022553"/>
    </source>
</evidence>
<dbReference type="PANTHER" id="PTHR48111">
    <property type="entry name" value="REGULATOR OF RPOS"/>
    <property type="match status" value="1"/>
</dbReference>
<evidence type="ECO:0000256" key="7">
    <source>
        <dbReference type="PROSITE-ProRule" id="PRU01091"/>
    </source>
</evidence>
<dbReference type="RefSeq" id="WP_066753007.1">
    <property type="nucleotide sequence ID" value="NZ_JBHUMB010000005.1"/>
</dbReference>
<accession>A0ABW5U7L9</accession>
<evidence type="ECO:0000313" key="11">
    <source>
        <dbReference type="Proteomes" id="UP001597418"/>
    </source>
</evidence>
<feature type="modified residue" description="4-aspartylphosphate" evidence="6">
    <location>
        <position position="51"/>
    </location>
</feature>
<dbReference type="InterPro" id="IPR016032">
    <property type="entry name" value="Sig_transdc_resp-reg_C-effctor"/>
</dbReference>
<gene>
    <name evidence="10" type="ORF">ACFSQ6_00690</name>
</gene>
<evidence type="ECO:0000256" key="3">
    <source>
        <dbReference type="ARBA" id="ARBA00023015"/>
    </source>
</evidence>
<evidence type="ECO:0000256" key="5">
    <source>
        <dbReference type="ARBA" id="ARBA00023163"/>
    </source>
</evidence>
<dbReference type="PANTHER" id="PTHR48111:SF22">
    <property type="entry name" value="REGULATOR OF RPOS"/>
    <property type="match status" value="1"/>
</dbReference>
<dbReference type="SUPFAM" id="SSF52172">
    <property type="entry name" value="CheY-like"/>
    <property type="match status" value="1"/>
</dbReference>
<dbReference type="InterPro" id="IPR036388">
    <property type="entry name" value="WH-like_DNA-bd_sf"/>
</dbReference>
<dbReference type="SMART" id="SM00448">
    <property type="entry name" value="REC"/>
    <property type="match status" value="1"/>
</dbReference>
<keyword evidence="11" id="KW-1185">Reference proteome</keyword>
<dbReference type="CDD" id="cd00383">
    <property type="entry name" value="trans_reg_C"/>
    <property type="match status" value="1"/>
</dbReference>
<dbReference type="InterPro" id="IPR011006">
    <property type="entry name" value="CheY-like_superfamily"/>
</dbReference>
<protein>
    <submittedName>
        <fullName evidence="10">Response regulator transcription factor</fullName>
    </submittedName>
</protein>